<evidence type="ECO:0000313" key="1">
    <source>
        <dbReference type="EMBL" id="KAG0433063.1"/>
    </source>
</evidence>
<reference evidence="1 2" key="1">
    <citation type="journal article" date="2020" name="Cell">
        <title>Large-Scale Comparative Analyses of Tick Genomes Elucidate Their Genetic Diversity and Vector Capacities.</title>
        <authorList>
            <consortium name="Tick Genome and Microbiome Consortium (TIGMIC)"/>
            <person name="Jia N."/>
            <person name="Wang J."/>
            <person name="Shi W."/>
            <person name="Du L."/>
            <person name="Sun Y."/>
            <person name="Zhan W."/>
            <person name="Jiang J.F."/>
            <person name="Wang Q."/>
            <person name="Zhang B."/>
            <person name="Ji P."/>
            <person name="Bell-Sakyi L."/>
            <person name="Cui X.M."/>
            <person name="Yuan T.T."/>
            <person name="Jiang B.G."/>
            <person name="Yang W.F."/>
            <person name="Lam T.T."/>
            <person name="Chang Q.C."/>
            <person name="Ding S.J."/>
            <person name="Wang X.J."/>
            <person name="Zhu J.G."/>
            <person name="Ruan X.D."/>
            <person name="Zhao L."/>
            <person name="Wei J.T."/>
            <person name="Ye R.Z."/>
            <person name="Que T.C."/>
            <person name="Du C.H."/>
            <person name="Zhou Y.H."/>
            <person name="Cheng J.X."/>
            <person name="Dai P.F."/>
            <person name="Guo W.B."/>
            <person name="Han X.H."/>
            <person name="Huang E.J."/>
            <person name="Li L.F."/>
            <person name="Wei W."/>
            <person name="Gao Y.C."/>
            <person name="Liu J.Z."/>
            <person name="Shao H.Z."/>
            <person name="Wang X."/>
            <person name="Wang C.C."/>
            <person name="Yang T.C."/>
            <person name="Huo Q.B."/>
            <person name="Li W."/>
            <person name="Chen H.Y."/>
            <person name="Chen S.E."/>
            <person name="Zhou L.G."/>
            <person name="Ni X.B."/>
            <person name="Tian J.H."/>
            <person name="Sheng Y."/>
            <person name="Liu T."/>
            <person name="Pan Y.S."/>
            <person name="Xia L.Y."/>
            <person name="Li J."/>
            <person name="Zhao F."/>
            <person name="Cao W.C."/>
        </authorList>
    </citation>
    <scope>NUCLEOTIDE SEQUENCE [LARGE SCALE GENOMIC DNA]</scope>
    <source>
        <strain evidence="1">Iper-2018</strain>
    </source>
</reference>
<comment type="caution">
    <text evidence="1">The sequence shown here is derived from an EMBL/GenBank/DDBJ whole genome shotgun (WGS) entry which is preliminary data.</text>
</comment>
<dbReference type="Proteomes" id="UP000805193">
    <property type="component" value="Unassembled WGS sequence"/>
</dbReference>
<organism evidence="1 2">
    <name type="scientific">Ixodes persulcatus</name>
    <name type="common">Taiga tick</name>
    <dbReference type="NCBI Taxonomy" id="34615"/>
    <lineage>
        <taxon>Eukaryota</taxon>
        <taxon>Metazoa</taxon>
        <taxon>Ecdysozoa</taxon>
        <taxon>Arthropoda</taxon>
        <taxon>Chelicerata</taxon>
        <taxon>Arachnida</taxon>
        <taxon>Acari</taxon>
        <taxon>Parasitiformes</taxon>
        <taxon>Ixodida</taxon>
        <taxon>Ixodoidea</taxon>
        <taxon>Ixodidae</taxon>
        <taxon>Ixodinae</taxon>
        <taxon>Ixodes</taxon>
    </lineage>
</organism>
<gene>
    <name evidence="1" type="ORF">HPB47_020252</name>
</gene>
<name>A0AC60QG48_IXOPE</name>
<proteinExistence type="predicted"/>
<sequence>MTAVSQVRSVHEGCCTSRQLHTSAQAAKHRSQETFLQGKVLEEPQGAEAVDDLSPVAPSDVGPLVKGNLQVKVQAKGKQFRGKITVEPPGTPEVKVVDFE</sequence>
<evidence type="ECO:0000313" key="2">
    <source>
        <dbReference type="Proteomes" id="UP000805193"/>
    </source>
</evidence>
<dbReference type="EMBL" id="JABSTQ010009088">
    <property type="protein sequence ID" value="KAG0433063.1"/>
    <property type="molecule type" value="Genomic_DNA"/>
</dbReference>
<keyword evidence="2" id="KW-1185">Reference proteome</keyword>
<accession>A0AC60QG48</accession>
<protein>
    <submittedName>
        <fullName evidence="1">Uncharacterized protein</fullName>
    </submittedName>
</protein>